<dbReference type="RefSeq" id="WP_128314267.1">
    <property type="nucleotide sequence ID" value="NZ_JAEHJB010000001.1"/>
</dbReference>
<name>A0AA42R5P9_AERCA</name>
<dbReference type="AlphaFoldDB" id="A0AA42R5P9"/>
<evidence type="ECO:0000313" key="2">
    <source>
        <dbReference type="Proteomes" id="UP001161704"/>
    </source>
</evidence>
<dbReference type="EMBL" id="JAOCIZ010000006">
    <property type="protein sequence ID" value="MDH1503985.1"/>
    <property type="molecule type" value="Genomic_DNA"/>
</dbReference>
<proteinExistence type="predicted"/>
<gene>
    <name evidence="1" type="ORF">N5I20_02765</name>
</gene>
<accession>A0AA42R5P9</accession>
<protein>
    <submittedName>
        <fullName evidence="1">Uncharacterized protein</fullName>
    </submittedName>
</protein>
<organism evidence="1 2">
    <name type="scientific">Aeromonas caviae</name>
    <name type="common">Aeromonas punctata</name>
    <dbReference type="NCBI Taxonomy" id="648"/>
    <lineage>
        <taxon>Bacteria</taxon>
        <taxon>Pseudomonadati</taxon>
        <taxon>Pseudomonadota</taxon>
        <taxon>Gammaproteobacteria</taxon>
        <taxon>Aeromonadales</taxon>
        <taxon>Aeromonadaceae</taxon>
        <taxon>Aeromonas</taxon>
    </lineage>
</organism>
<sequence>MSLIKTPKAANYKFGGQADKPVRFHEYKSEITRFSYKGIVIERKGSSYRITPPKLKGFDMALCAGVYTDTRSLQGALDLALLNVDSERQEELRALNINHRCPACKGVTLIQKRDWQEERISCPLCARHSHYSYYEAVRDDVIR</sequence>
<comment type="caution">
    <text evidence="1">The sequence shown here is derived from an EMBL/GenBank/DDBJ whole genome shotgun (WGS) entry which is preliminary data.</text>
</comment>
<evidence type="ECO:0000313" key="1">
    <source>
        <dbReference type="EMBL" id="MDH1503985.1"/>
    </source>
</evidence>
<dbReference type="Proteomes" id="UP001161704">
    <property type="component" value="Unassembled WGS sequence"/>
</dbReference>
<reference evidence="1" key="1">
    <citation type="submission" date="2022-09" db="EMBL/GenBank/DDBJ databases">
        <title>Intensive care unit water sources are persistently colonized with multi-drug resistant bacteria and are the site of extensive horizontal gene transfer of antibiotic resistance genes.</title>
        <authorList>
            <person name="Diorio-Toth L."/>
        </authorList>
    </citation>
    <scope>NUCLEOTIDE SEQUENCE</scope>
    <source>
        <strain evidence="1">GD03710</strain>
    </source>
</reference>